<dbReference type="KEGG" id="tlt:OCC_09446"/>
<keyword evidence="1" id="KW-0472">Membrane</keyword>
<dbReference type="GeneID" id="55597037"/>
<gene>
    <name evidence="2" type="ORF">OCC_09446</name>
</gene>
<reference evidence="2 3" key="1">
    <citation type="journal article" date="2012" name="J. Bacteriol.">
        <title>Genome sequence of the model hyperthermophilic archaeon Thermococcus litoralis NS-C.</title>
        <authorList>
            <person name="Gardner A.F."/>
            <person name="Kumar S."/>
            <person name="Perler F.B."/>
        </authorList>
    </citation>
    <scope>NUCLEOTIDE SEQUENCE [LARGE SCALE GENOMIC DNA]</scope>
    <source>
        <strain evidence="3">ATCC 51850 / DSM 5473 / JCM 8560 / NS-C</strain>
    </source>
</reference>
<sequence>MSYLPPVGGDVGITSGITKEIAISHAYVLNVGGTVMAAAAVWVIAAMYVAVVWGVAAWIAKWLLHGNASLIRDPKIQHSTLSKNLT</sequence>
<proteinExistence type="predicted"/>
<keyword evidence="3" id="KW-1185">Reference proteome</keyword>
<evidence type="ECO:0000313" key="2">
    <source>
        <dbReference type="EMBL" id="EHR77642.1"/>
    </source>
</evidence>
<evidence type="ECO:0000313" key="3">
    <source>
        <dbReference type="Proteomes" id="UP000015502"/>
    </source>
</evidence>
<feature type="transmembrane region" description="Helical" evidence="1">
    <location>
        <begin position="39"/>
        <end position="64"/>
    </location>
</feature>
<name>H3ZQR6_THELN</name>
<dbReference type="RefSeq" id="WP_004069765.1">
    <property type="nucleotide sequence ID" value="NC_022084.1"/>
</dbReference>
<dbReference type="OrthoDB" id="102129at2157"/>
<dbReference type="HOGENOM" id="CLU_2490625_0_0_2"/>
<dbReference type="EMBL" id="CP006670">
    <property type="protein sequence ID" value="EHR77642.1"/>
    <property type="molecule type" value="Genomic_DNA"/>
</dbReference>
<accession>H3ZQR6</accession>
<dbReference type="Proteomes" id="UP000015502">
    <property type="component" value="Chromosome"/>
</dbReference>
<dbReference type="PaxDb" id="523849-OCC_09446"/>
<keyword evidence="1" id="KW-1133">Transmembrane helix</keyword>
<dbReference type="AlphaFoldDB" id="H3ZQR6"/>
<keyword evidence="1" id="KW-0812">Transmembrane</keyword>
<evidence type="ECO:0000256" key="1">
    <source>
        <dbReference type="SAM" id="Phobius"/>
    </source>
</evidence>
<protein>
    <submittedName>
        <fullName evidence="2">Uncharacterized protein</fullName>
    </submittedName>
</protein>
<organism evidence="2 3">
    <name type="scientific">Thermococcus litoralis (strain ATCC 51850 / DSM 5473 / JCM 8560 / NS-C)</name>
    <dbReference type="NCBI Taxonomy" id="523849"/>
    <lineage>
        <taxon>Archaea</taxon>
        <taxon>Methanobacteriati</taxon>
        <taxon>Methanobacteriota</taxon>
        <taxon>Thermococci</taxon>
        <taxon>Thermococcales</taxon>
        <taxon>Thermococcaceae</taxon>
        <taxon>Thermococcus</taxon>
    </lineage>
</organism>
<dbReference type="STRING" id="523849.OCC_09446"/>